<name>C0D503_9FIRM</name>
<dbReference type="AlphaFoldDB" id="C0D503"/>
<dbReference type="HOGENOM" id="CLU_3249307_0_0_9"/>
<proteinExistence type="predicted"/>
<comment type="caution">
    <text evidence="1">The sequence shown here is derived from an EMBL/GenBank/DDBJ whole genome shotgun (WGS) entry which is preliminary data.</text>
</comment>
<organism evidence="1 2">
    <name type="scientific">[Clostridium] asparagiforme DSM 15981</name>
    <dbReference type="NCBI Taxonomy" id="518636"/>
    <lineage>
        <taxon>Bacteria</taxon>
        <taxon>Bacillati</taxon>
        <taxon>Bacillota</taxon>
        <taxon>Clostridia</taxon>
        <taxon>Lachnospirales</taxon>
        <taxon>Lachnospiraceae</taxon>
        <taxon>Enterocloster</taxon>
    </lineage>
</organism>
<sequence length="42" mass="4794">MLVKCCRCVALWKSYNGSAHCVNDHISPYFSLLYFKKSPSPV</sequence>
<keyword evidence="2" id="KW-1185">Reference proteome</keyword>
<dbReference type="Proteomes" id="UP000004756">
    <property type="component" value="Unassembled WGS sequence"/>
</dbReference>
<dbReference type="EMBL" id="ACCJ01000357">
    <property type="protein sequence ID" value="EEG53581.1"/>
    <property type="molecule type" value="Genomic_DNA"/>
</dbReference>
<protein>
    <submittedName>
        <fullName evidence="1">Uncharacterized protein</fullName>
    </submittedName>
</protein>
<gene>
    <name evidence="1" type="ORF">CLOSTASPAR_04349</name>
</gene>
<evidence type="ECO:0000313" key="2">
    <source>
        <dbReference type="Proteomes" id="UP000004756"/>
    </source>
</evidence>
<accession>C0D503</accession>
<evidence type="ECO:0000313" key="1">
    <source>
        <dbReference type="EMBL" id="EEG53581.1"/>
    </source>
</evidence>
<reference evidence="1 2" key="1">
    <citation type="submission" date="2009-02" db="EMBL/GenBank/DDBJ databases">
        <title>Draft genome sequence of Clostridium asparagiforme (DSM 15981).</title>
        <authorList>
            <person name="Sudarsanam P."/>
            <person name="Ley R."/>
            <person name="Guruge J."/>
            <person name="Turnbaugh P.J."/>
            <person name="Mahowald M."/>
            <person name="Liep D."/>
            <person name="Gordon J."/>
        </authorList>
    </citation>
    <scope>NUCLEOTIDE SEQUENCE [LARGE SCALE GENOMIC DNA]</scope>
    <source>
        <strain evidence="1 2">DSM 15981</strain>
    </source>
</reference>